<keyword evidence="1" id="KW-0732">Signal</keyword>
<organism evidence="3 4">
    <name type="scientific">Marinobacter nanhaiticus D15-8W</name>
    <dbReference type="NCBI Taxonomy" id="626887"/>
    <lineage>
        <taxon>Bacteria</taxon>
        <taxon>Pseudomonadati</taxon>
        <taxon>Pseudomonadota</taxon>
        <taxon>Gammaproteobacteria</taxon>
        <taxon>Pseudomonadales</taxon>
        <taxon>Marinobacteraceae</taxon>
        <taxon>Marinobacter</taxon>
    </lineage>
</organism>
<name>N6W368_9GAMM</name>
<comment type="caution">
    <text evidence="3">The sequence shown here is derived from an EMBL/GenBank/DDBJ whole genome shotgun (WGS) entry which is preliminary data.</text>
</comment>
<dbReference type="RefSeq" id="WP_004578846.1">
    <property type="nucleotide sequence ID" value="NZ_AP028878.1"/>
</dbReference>
<evidence type="ECO:0000259" key="2">
    <source>
        <dbReference type="Pfam" id="PF14321"/>
    </source>
</evidence>
<accession>N6W368</accession>
<feature type="chain" id="PRO_5004126734" evidence="1">
    <location>
        <begin position="21"/>
        <end position="302"/>
    </location>
</feature>
<dbReference type="InterPro" id="IPR025491">
    <property type="entry name" value="DUF4382"/>
</dbReference>
<sequence length="302" mass="31366">MKHTLIRGFTVAALAAAVSACGGGGSGSSDGATGSVSLNITDAPTDAFTEVVITFTGVTLKPNDGEAITIEFDEPKTLDLLTLQGGESAPLLEDVEVAAGDYAWIRLTLDESNLYVMNESGGMETLAVPSGAQTGLKLVSGFTVAAGGESDFTIDFDVRKSIVNPQGNGVAADYFLKPALRLVNNLEVGSITGTVDYATINQSDTCDYEGMTYIYLGADVEPTDLNLNSDGGPLMAVPVSDDENPGTYTYKAAFLSEGDYTVSYSCQLDDNETDNALTFIGTQNVAVVAGEESTADIDAPAP</sequence>
<dbReference type="HOGENOM" id="CLU_072066_0_0_6"/>
<dbReference type="PATRIC" id="fig|626887.3.peg.856"/>
<feature type="domain" description="DUF4382" evidence="2">
    <location>
        <begin position="33"/>
        <end position="178"/>
    </location>
</feature>
<gene>
    <name evidence="3" type="ORF">J057_04341</name>
</gene>
<reference evidence="3 4" key="1">
    <citation type="journal article" date="2013" name="Genome Announc.">
        <title>Genome Sequence of the Polycyclic Aromatic Hydrocarbon-Degrading Bacterium Strain Marinobacter nanhaiticus D15-8WT.</title>
        <authorList>
            <person name="Cui Z."/>
            <person name="Gao W."/>
            <person name="Li Q."/>
            <person name="Xu G."/>
            <person name="Zheng L."/>
        </authorList>
    </citation>
    <scope>NUCLEOTIDE SEQUENCE [LARGE SCALE GENOMIC DNA]</scope>
    <source>
        <strain evidence="3 4">D15-8W</strain>
    </source>
</reference>
<evidence type="ECO:0000313" key="3">
    <source>
        <dbReference type="EMBL" id="ENO14549.1"/>
    </source>
</evidence>
<keyword evidence="4" id="KW-1185">Reference proteome</keyword>
<dbReference type="OrthoDB" id="7062064at2"/>
<evidence type="ECO:0000313" key="4">
    <source>
        <dbReference type="Proteomes" id="UP000013165"/>
    </source>
</evidence>
<dbReference type="AlphaFoldDB" id="N6W368"/>
<evidence type="ECO:0000256" key="1">
    <source>
        <dbReference type="SAM" id="SignalP"/>
    </source>
</evidence>
<dbReference type="EMBL" id="APLQ01000011">
    <property type="protein sequence ID" value="ENO14549.1"/>
    <property type="molecule type" value="Genomic_DNA"/>
</dbReference>
<proteinExistence type="predicted"/>
<dbReference type="STRING" id="626887.J057_04341"/>
<dbReference type="PROSITE" id="PS51257">
    <property type="entry name" value="PROKAR_LIPOPROTEIN"/>
    <property type="match status" value="1"/>
</dbReference>
<protein>
    <submittedName>
        <fullName evidence="3">DUF4382 domain-containing protein</fullName>
    </submittedName>
</protein>
<dbReference type="Pfam" id="PF14321">
    <property type="entry name" value="DUF4382"/>
    <property type="match status" value="1"/>
</dbReference>
<feature type="signal peptide" evidence="1">
    <location>
        <begin position="1"/>
        <end position="20"/>
    </location>
</feature>
<dbReference type="eggNOG" id="ENOG50309D6">
    <property type="taxonomic scope" value="Bacteria"/>
</dbReference>
<dbReference type="Proteomes" id="UP000013165">
    <property type="component" value="Unassembled WGS sequence"/>
</dbReference>